<feature type="domain" description="SCAN box" evidence="3">
    <location>
        <begin position="16"/>
        <end position="91"/>
    </location>
</feature>
<dbReference type="RefSeq" id="XP_026549903.1">
    <property type="nucleotide sequence ID" value="XM_026694118.1"/>
</dbReference>
<dbReference type="Proteomes" id="UP000504612">
    <property type="component" value="Unplaced"/>
</dbReference>
<reference evidence="5" key="1">
    <citation type="submission" date="2025-08" db="UniProtKB">
        <authorList>
            <consortium name="RefSeq"/>
        </authorList>
    </citation>
    <scope>IDENTIFICATION</scope>
</reference>
<dbReference type="PROSITE" id="PS50804">
    <property type="entry name" value="SCAN_BOX"/>
    <property type="match status" value="1"/>
</dbReference>
<evidence type="ECO:0000256" key="1">
    <source>
        <dbReference type="ARBA" id="ARBA00023242"/>
    </source>
</evidence>
<sequence length="153" mass="17806">MMEETTRFSKIQAWNFRSLRYQEAEGPRGLCSQLHNFCRRWLSPEKHTKAQMLDLVVLEQLLFLLPPEMESWVRECGAETSSQAVVLAEGFLLSQAEEQKEQVELECCTVEMRDPEGKKNPSNPPQELLFKRLPWEDPSRDTSGEKQRMKFSG</sequence>
<dbReference type="KEGG" id="nss:113431858"/>
<name>A0A6J1WAG4_9SAUR</name>
<evidence type="ECO:0000256" key="2">
    <source>
        <dbReference type="SAM" id="MobiDB-lite"/>
    </source>
</evidence>
<feature type="region of interest" description="Disordered" evidence="2">
    <location>
        <begin position="113"/>
        <end position="153"/>
    </location>
</feature>
<dbReference type="PANTHER" id="PTHR45935:SF15">
    <property type="entry name" value="SCAN BOX DOMAIN-CONTAINING PROTEIN"/>
    <property type="match status" value="1"/>
</dbReference>
<protein>
    <submittedName>
        <fullName evidence="5">Zinc finger protein with KRAB and SCAN domains 4-like</fullName>
    </submittedName>
</protein>
<evidence type="ECO:0000259" key="3">
    <source>
        <dbReference type="PROSITE" id="PS50804"/>
    </source>
</evidence>
<dbReference type="SMART" id="SM00431">
    <property type="entry name" value="SCAN"/>
    <property type="match status" value="1"/>
</dbReference>
<proteinExistence type="predicted"/>
<accession>A0A6J1WAG4</accession>
<feature type="non-terminal residue" evidence="5">
    <location>
        <position position="153"/>
    </location>
</feature>
<dbReference type="AlphaFoldDB" id="A0A6J1WAG4"/>
<organism evidence="4 5">
    <name type="scientific">Notechis scutatus</name>
    <name type="common">mainland tiger snake</name>
    <dbReference type="NCBI Taxonomy" id="8663"/>
    <lineage>
        <taxon>Eukaryota</taxon>
        <taxon>Metazoa</taxon>
        <taxon>Chordata</taxon>
        <taxon>Craniata</taxon>
        <taxon>Vertebrata</taxon>
        <taxon>Euteleostomi</taxon>
        <taxon>Lepidosauria</taxon>
        <taxon>Squamata</taxon>
        <taxon>Bifurcata</taxon>
        <taxon>Unidentata</taxon>
        <taxon>Episquamata</taxon>
        <taxon>Toxicofera</taxon>
        <taxon>Serpentes</taxon>
        <taxon>Colubroidea</taxon>
        <taxon>Elapidae</taxon>
        <taxon>Hydrophiinae</taxon>
        <taxon>Notechis</taxon>
    </lineage>
</organism>
<keyword evidence="4" id="KW-1185">Reference proteome</keyword>
<dbReference type="Pfam" id="PF02023">
    <property type="entry name" value="SCAN"/>
    <property type="match status" value="1"/>
</dbReference>
<evidence type="ECO:0000313" key="5">
    <source>
        <dbReference type="RefSeq" id="XP_026549903.1"/>
    </source>
</evidence>
<dbReference type="InterPro" id="IPR050916">
    <property type="entry name" value="SCAN-C2H2_zinc_finger"/>
</dbReference>
<keyword evidence="1" id="KW-0539">Nucleus</keyword>
<dbReference type="SUPFAM" id="SSF47353">
    <property type="entry name" value="Retrovirus capsid dimerization domain-like"/>
    <property type="match status" value="1"/>
</dbReference>
<dbReference type="PANTHER" id="PTHR45935">
    <property type="entry name" value="PROTEIN ZBED8-RELATED"/>
    <property type="match status" value="1"/>
</dbReference>
<dbReference type="InterPro" id="IPR003309">
    <property type="entry name" value="SCAN_dom"/>
</dbReference>
<dbReference type="Gene3D" id="1.10.4020.10">
    <property type="entry name" value="DNA breaking-rejoining enzymes"/>
    <property type="match status" value="1"/>
</dbReference>
<gene>
    <name evidence="5" type="primary">LOC113431858</name>
</gene>
<evidence type="ECO:0000313" key="4">
    <source>
        <dbReference type="Proteomes" id="UP000504612"/>
    </source>
</evidence>
<dbReference type="FunFam" id="1.10.4020.10:FF:000005">
    <property type="entry name" value="Uncharacterized protein"/>
    <property type="match status" value="1"/>
</dbReference>
<dbReference type="GeneID" id="113431858"/>
<feature type="compositionally biased region" description="Basic and acidic residues" evidence="2">
    <location>
        <begin position="129"/>
        <end position="153"/>
    </location>
</feature>
<dbReference type="InterPro" id="IPR038269">
    <property type="entry name" value="SCAN_sf"/>
</dbReference>